<dbReference type="RefSeq" id="WP_243645010.1">
    <property type="nucleotide sequence ID" value="NZ_SLWW01000004.1"/>
</dbReference>
<evidence type="ECO:0000256" key="3">
    <source>
        <dbReference type="ARBA" id="ARBA00012663"/>
    </source>
</evidence>
<protein>
    <recommendedName>
        <fullName evidence="3">beta-N-acetylhexosaminidase</fullName>
        <ecNumber evidence="3">3.2.1.52</ecNumber>
    </recommendedName>
</protein>
<comment type="catalytic activity">
    <reaction evidence="1">
        <text>Hydrolysis of terminal non-reducing N-acetyl-D-hexosamine residues in N-acetyl-beta-D-hexosaminides.</text>
        <dbReference type="EC" id="3.2.1.52"/>
    </reaction>
</comment>
<feature type="domain" description="Glycoside hydrolase family 3 N-terminal" evidence="6">
    <location>
        <begin position="32"/>
        <end position="298"/>
    </location>
</feature>
<dbReference type="GO" id="GO:0009254">
    <property type="term" value="P:peptidoglycan turnover"/>
    <property type="evidence" value="ECO:0007669"/>
    <property type="project" value="TreeGrafter"/>
</dbReference>
<dbReference type="GO" id="GO:0004563">
    <property type="term" value="F:beta-N-acetylhexosaminidase activity"/>
    <property type="evidence" value="ECO:0007669"/>
    <property type="project" value="UniProtKB-EC"/>
</dbReference>
<dbReference type="NCBIfam" id="NF003740">
    <property type="entry name" value="PRK05337.1"/>
    <property type="match status" value="1"/>
</dbReference>
<dbReference type="InterPro" id="IPR050226">
    <property type="entry name" value="NagZ_Beta-hexosaminidase"/>
</dbReference>
<dbReference type="InterPro" id="IPR017853">
    <property type="entry name" value="GH"/>
</dbReference>
<dbReference type="AlphaFoldDB" id="A0A4R2KJ12"/>
<keyword evidence="5" id="KW-0326">Glycosidase</keyword>
<evidence type="ECO:0000313" key="8">
    <source>
        <dbReference type="Proteomes" id="UP000295142"/>
    </source>
</evidence>
<dbReference type="SUPFAM" id="SSF51445">
    <property type="entry name" value="(Trans)glycosidases"/>
    <property type="match status" value="1"/>
</dbReference>
<comment type="caution">
    <text evidence="7">The sequence shown here is derived from an EMBL/GenBank/DDBJ whole genome shotgun (WGS) entry which is preliminary data.</text>
</comment>
<comment type="similarity">
    <text evidence="2">Belongs to the glycosyl hydrolase 3 family.</text>
</comment>
<dbReference type="PANTHER" id="PTHR30480:SF13">
    <property type="entry name" value="BETA-HEXOSAMINIDASE"/>
    <property type="match status" value="1"/>
</dbReference>
<dbReference type="EMBL" id="SLWW01000004">
    <property type="protein sequence ID" value="TCO72492.1"/>
    <property type="molecule type" value="Genomic_DNA"/>
</dbReference>
<evidence type="ECO:0000256" key="2">
    <source>
        <dbReference type="ARBA" id="ARBA00005336"/>
    </source>
</evidence>
<evidence type="ECO:0000259" key="6">
    <source>
        <dbReference type="Pfam" id="PF00933"/>
    </source>
</evidence>
<evidence type="ECO:0000256" key="4">
    <source>
        <dbReference type="ARBA" id="ARBA00022801"/>
    </source>
</evidence>
<evidence type="ECO:0000256" key="5">
    <source>
        <dbReference type="ARBA" id="ARBA00023295"/>
    </source>
</evidence>
<dbReference type="GO" id="GO:0005975">
    <property type="term" value="P:carbohydrate metabolic process"/>
    <property type="evidence" value="ECO:0007669"/>
    <property type="project" value="InterPro"/>
</dbReference>
<name>A0A4R2KJ12_9RHOB</name>
<sequence>MTRRAGAYILGCSGPALTPAERRFFAEANPLGFILFSRNVRDPSQVRALVDSLRETVGRRVPVLIDQEGGRVQRLTAPYWRVWAAAAAQVEAVGSDLAARSMYLRSRLIARELNLLGIDVNCAPVADIARPETHAVLKNRCYGTEPAHVIRIARAVADGLLEGGVLPVLKHIPGHGRATLDSHKDLPRVKTSHSVLEATDFAPFRALSDLPMAMTAHVIYDTLDAGTPVTTSGEAVLFLRRGLGFQGFLMTDDISMKALSGSLTARCEASLGAGCDAVLHCNGNLAEMEEVAAASGTMSEKAAARLARALARRRAAVPGDIAALAAELDGMLGTKRNA</sequence>
<organism evidence="7 8">
    <name type="scientific">Rhodovulum euryhalinum</name>
    <dbReference type="NCBI Taxonomy" id="35805"/>
    <lineage>
        <taxon>Bacteria</taxon>
        <taxon>Pseudomonadati</taxon>
        <taxon>Pseudomonadota</taxon>
        <taxon>Alphaproteobacteria</taxon>
        <taxon>Rhodobacterales</taxon>
        <taxon>Paracoccaceae</taxon>
        <taxon>Rhodovulum</taxon>
    </lineage>
</organism>
<dbReference type="InterPro" id="IPR036962">
    <property type="entry name" value="Glyco_hydro_3_N_sf"/>
</dbReference>
<proteinExistence type="inferred from homology"/>
<dbReference type="EC" id="3.2.1.52" evidence="3"/>
<evidence type="ECO:0000313" key="7">
    <source>
        <dbReference type="EMBL" id="TCO72492.1"/>
    </source>
</evidence>
<dbReference type="InterPro" id="IPR001764">
    <property type="entry name" value="Glyco_hydro_3_N"/>
</dbReference>
<dbReference type="Pfam" id="PF00933">
    <property type="entry name" value="Glyco_hydro_3"/>
    <property type="match status" value="1"/>
</dbReference>
<keyword evidence="4" id="KW-0378">Hydrolase</keyword>
<keyword evidence="8" id="KW-1185">Reference proteome</keyword>
<dbReference type="Proteomes" id="UP000295142">
    <property type="component" value="Unassembled WGS sequence"/>
</dbReference>
<gene>
    <name evidence="7" type="ORF">EV655_104180</name>
</gene>
<dbReference type="Gene3D" id="3.20.20.300">
    <property type="entry name" value="Glycoside hydrolase, family 3, N-terminal domain"/>
    <property type="match status" value="1"/>
</dbReference>
<dbReference type="PANTHER" id="PTHR30480">
    <property type="entry name" value="BETA-HEXOSAMINIDASE-RELATED"/>
    <property type="match status" value="1"/>
</dbReference>
<accession>A0A4R2KJ12</accession>
<evidence type="ECO:0000256" key="1">
    <source>
        <dbReference type="ARBA" id="ARBA00001231"/>
    </source>
</evidence>
<reference evidence="7 8" key="1">
    <citation type="submission" date="2019-03" db="EMBL/GenBank/DDBJ databases">
        <title>Genomic Encyclopedia of Type Strains, Phase IV (KMG-IV): sequencing the most valuable type-strain genomes for metagenomic binning, comparative biology and taxonomic classification.</title>
        <authorList>
            <person name="Goeker M."/>
        </authorList>
    </citation>
    <scope>NUCLEOTIDE SEQUENCE [LARGE SCALE GENOMIC DNA]</scope>
    <source>
        <strain evidence="7 8">DSM 4868</strain>
    </source>
</reference>